<protein>
    <recommendedName>
        <fullName evidence="4">Reverse transcriptase domain-containing protein</fullName>
    </recommendedName>
</protein>
<proteinExistence type="predicted"/>
<evidence type="ECO:0000313" key="2">
    <source>
        <dbReference type="EMBL" id="KAK7881389.1"/>
    </source>
</evidence>
<accession>A0AAW0MWU0</accession>
<dbReference type="EMBL" id="JBBPFD010000022">
    <property type="protein sequence ID" value="KAK7881389.1"/>
    <property type="molecule type" value="Genomic_DNA"/>
</dbReference>
<name>A0AAW0MWU0_9GOBI</name>
<evidence type="ECO:0000313" key="3">
    <source>
        <dbReference type="Proteomes" id="UP001460270"/>
    </source>
</evidence>
<dbReference type="Proteomes" id="UP001460270">
    <property type="component" value="Unassembled WGS sequence"/>
</dbReference>
<evidence type="ECO:0000256" key="1">
    <source>
        <dbReference type="SAM" id="MobiDB-lite"/>
    </source>
</evidence>
<dbReference type="AlphaFoldDB" id="A0AAW0MWU0"/>
<evidence type="ECO:0008006" key="4">
    <source>
        <dbReference type="Google" id="ProtNLM"/>
    </source>
</evidence>
<reference evidence="3" key="1">
    <citation type="submission" date="2024-04" db="EMBL/GenBank/DDBJ databases">
        <title>Salinicola lusitanus LLJ914,a marine bacterium isolated from the Okinawa Trough.</title>
        <authorList>
            <person name="Li J."/>
        </authorList>
    </citation>
    <scope>NUCLEOTIDE SEQUENCE [LARGE SCALE GENOMIC DNA]</scope>
</reference>
<comment type="caution">
    <text evidence="2">The sequence shown here is derived from an EMBL/GenBank/DDBJ whole genome shotgun (WGS) entry which is preliminary data.</text>
</comment>
<keyword evidence="3" id="KW-1185">Reference proteome</keyword>
<organism evidence="2 3">
    <name type="scientific">Mugilogobius chulae</name>
    <name type="common">yellowstripe goby</name>
    <dbReference type="NCBI Taxonomy" id="88201"/>
    <lineage>
        <taxon>Eukaryota</taxon>
        <taxon>Metazoa</taxon>
        <taxon>Chordata</taxon>
        <taxon>Craniata</taxon>
        <taxon>Vertebrata</taxon>
        <taxon>Euteleostomi</taxon>
        <taxon>Actinopterygii</taxon>
        <taxon>Neopterygii</taxon>
        <taxon>Teleostei</taxon>
        <taxon>Neoteleostei</taxon>
        <taxon>Acanthomorphata</taxon>
        <taxon>Gobiaria</taxon>
        <taxon>Gobiiformes</taxon>
        <taxon>Gobioidei</taxon>
        <taxon>Gobiidae</taxon>
        <taxon>Gobionellinae</taxon>
        <taxon>Mugilogobius</taxon>
    </lineage>
</organism>
<sequence>MAILDLLEKINDAIDKGECGIGVFLDLSKAFDTIDFNILLGKLQHYGVRVWSGQQLVAGGDWNAGGHAREQRHEASSLYGGQKRHKRHHAIQDSVIISDE</sequence>
<gene>
    <name evidence="2" type="ORF">WMY93_029798</name>
</gene>
<feature type="region of interest" description="Disordered" evidence="1">
    <location>
        <begin position="67"/>
        <end position="88"/>
    </location>
</feature>